<dbReference type="Gene3D" id="3.40.50.200">
    <property type="entry name" value="Peptidase S8/S53 domain"/>
    <property type="match status" value="1"/>
</dbReference>
<dbReference type="InterPro" id="IPR015366">
    <property type="entry name" value="S53_propep"/>
</dbReference>
<dbReference type="GeneID" id="8108564"/>
<feature type="active site" description="Charge relay system" evidence="9">
    <location>
        <position position="548"/>
    </location>
</feature>
<evidence type="ECO:0000256" key="4">
    <source>
        <dbReference type="ARBA" id="ARBA00022729"/>
    </source>
</evidence>
<proteinExistence type="predicted"/>
<evidence type="ECO:0000256" key="5">
    <source>
        <dbReference type="ARBA" id="ARBA00022801"/>
    </source>
</evidence>
<feature type="binding site" evidence="9">
    <location>
        <position position="610"/>
    </location>
    <ligand>
        <name>Ca(2+)</name>
        <dbReference type="ChEBI" id="CHEBI:29108"/>
    </ligand>
</feature>
<dbReference type="OMA" id="CNEYHVP"/>
<keyword evidence="5 9" id="KW-0378">Hydrolase</keyword>
<evidence type="ECO:0000256" key="3">
    <source>
        <dbReference type="ARBA" id="ARBA00022723"/>
    </source>
</evidence>
<dbReference type="InterPro" id="IPR050819">
    <property type="entry name" value="Tripeptidyl-peptidase_I"/>
</dbReference>
<reference evidence="13" key="1">
    <citation type="journal article" date="2015" name="Genome Announc.">
        <title>Genome sequence of the AIDS-associated pathogen Penicillium marneffei (ATCC18224) and its near taxonomic relative Talaromyces stipitatus (ATCC10500).</title>
        <authorList>
            <person name="Nierman W.C."/>
            <person name="Fedorova-Abrams N.D."/>
            <person name="Andrianopoulos A."/>
        </authorList>
    </citation>
    <scope>NUCLEOTIDE SEQUENCE [LARGE SCALE GENOMIC DNA]</scope>
    <source>
        <strain evidence="13">ATCC 10500 / CBS 375.48 / QM 6759 / NRRL 1006</strain>
    </source>
</reference>
<gene>
    <name evidence="12" type="ORF">TSTA_118900</name>
</gene>
<dbReference type="STRING" id="441959.B8M9X4"/>
<accession>B8M9X4</accession>
<evidence type="ECO:0000259" key="11">
    <source>
        <dbReference type="PROSITE" id="PS51695"/>
    </source>
</evidence>
<feature type="binding site" evidence="9">
    <location>
        <position position="590"/>
    </location>
    <ligand>
        <name>Ca(2+)</name>
        <dbReference type="ChEBI" id="CHEBI:29108"/>
    </ligand>
</feature>
<dbReference type="RefSeq" id="XP_002482118.1">
    <property type="nucleotide sequence ID" value="XM_002482073.1"/>
</dbReference>
<dbReference type="SUPFAM" id="SSF52743">
    <property type="entry name" value="Subtilisin-like"/>
    <property type="match status" value="1"/>
</dbReference>
<evidence type="ECO:0000256" key="2">
    <source>
        <dbReference type="ARBA" id="ARBA00022670"/>
    </source>
</evidence>
<evidence type="ECO:0000313" key="12">
    <source>
        <dbReference type="EMBL" id="EED18126.1"/>
    </source>
</evidence>
<feature type="chain" id="PRO_5002877619" evidence="10">
    <location>
        <begin position="19"/>
        <end position="631"/>
    </location>
</feature>
<evidence type="ECO:0000313" key="13">
    <source>
        <dbReference type="Proteomes" id="UP000001745"/>
    </source>
</evidence>
<keyword evidence="3 9" id="KW-0479">Metal-binding</keyword>
<dbReference type="PANTHER" id="PTHR14218:SF19">
    <property type="entry name" value="SERINE PROTEASE AORO, PUTATIVE (AFU_ORTHOLOGUE AFUA_6G10250)-RELATED"/>
    <property type="match status" value="1"/>
</dbReference>
<dbReference type="VEuPathDB" id="FungiDB:TSTA_118900"/>
<evidence type="ECO:0000256" key="10">
    <source>
        <dbReference type="SAM" id="SignalP"/>
    </source>
</evidence>
<keyword evidence="4 10" id="KW-0732">Signal</keyword>
<dbReference type="GO" id="GO:0008240">
    <property type="term" value="F:tripeptidyl-peptidase activity"/>
    <property type="evidence" value="ECO:0007669"/>
    <property type="project" value="TreeGrafter"/>
</dbReference>
<dbReference type="CDD" id="cd11377">
    <property type="entry name" value="Pro-peptidase_S53"/>
    <property type="match status" value="1"/>
</dbReference>
<evidence type="ECO:0000256" key="6">
    <source>
        <dbReference type="ARBA" id="ARBA00022825"/>
    </source>
</evidence>
<dbReference type="PROSITE" id="PS51695">
    <property type="entry name" value="SEDOLISIN"/>
    <property type="match status" value="1"/>
</dbReference>
<feature type="domain" description="Peptidase S53" evidence="11">
    <location>
        <begin position="215"/>
        <end position="630"/>
    </location>
</feature>
<evidence type="ECO:0000256" key="7">
    <source>
        <dbReference type="ARBA" id="ARBA00022837"/>
    </source>
</evidence>
<keyword evidence="13" id="KW-1185">Reference proteome</keyword>
<dbReference type="InParanoid" id="B8M9X4"/>
<dbReference type="PANTHER" id="PTHR14218">
    <property type="entry name" value="PROTEASE S8 TRIPEPTIDYL PEPTIDASE I CLN2"/>
    <property type="match status" value="1"/>
</dbReference>
<feature type="binding site" evidence="9">
    <location>
        <position position="608"/>
    </location>
    <ligand>
        <name>Ca(2+)</name>
        <dbReference type="ChEBI" id="CHEBI:29108"/>
    </ligand>
</feature>
<keyword evidence="7 9" id="KW-0106">Calcium</keyword>
<organism evidence="12 13">
    <name type="scientific">Talaromyces stipitatus (strain ATCC 10500 / CBS 375.48 / QM 6759 / NRRL 1006)</name>
    <name type="common">Penicillium stipitatum</name>
    <dbReference type="NCBI Taxonomy" id="441959"/>
    <lineage>
        <taxon>Eukaryota</taxon>
        <taxon>Fungi</taxon>
        <taxon>Dikarya</taxon>
        <taxon>Ascomycota</taxon>
        <taxon>Pezizomycotina</taxon>
        <taxon>Eurotiomycetes</taxon>
        <taxon>Eurotiomycetidae</taxon>
        <taxon>Eurotiales</taxon>
        <taxon>Trichocomaceae</taxon>
        <taxon>Talaromyces</taxon>
        <taxon>Talaromyces sect. Talaromyces</taxon>
    </lineage>
</organism>
<dbReference type="SMART" id="SM00944">
    <property type="entry name" value="Pro-kuma_activ"/>
    <property type="match status" value="1"/>
</dbReference>
<dbReference type="eggNOG" id="ENOG502QTN1">
    <property type="taxonomic scope" value="Eukaryota"/>
</dbReference>
<dbReference type="HOGENOM" id="CLU_013783_4_0_1"/>
<dbReference type="PhylomeDB" id="B8M9X4"/>
<evidence type="ECO:0000256" key="1">
    <source>
        <dbReference type="ARBA" id="ARBA00004239"/>
    </source>
</evidence>
<feature type="active site" description="Charge relay system" evidence="9">
    <location>
        <position position="293"/>
    </location>
</feature>
<comment type="subcellular location">
    <subcellularLocation>
        <location evidence="1">Secreted</location>
        <location evidence="1">Extracellular space</location>
    </subcellularLocation>
</comment>
<dbReference type="GO" id="GO:0046872">
    <property type="term" value="F:metal ion binding"/>
    <property type="evidence" value="ECO:0007669"/>
    <property type="project" value="UniProtKB-UniRule"/>
</dbReference>
<dbReference type="Pfam" id="PF09286">
    <property type="entry name" value="Pro-kuma_activ"/>
    <property type="match status" value="1"/>
</dbReference>
<dbReference type="OrthoDB" id="409122at2759"/>
<dbReference type="InterPro" id="IPR030400">
    <property type="entry name" value="Sedolisin_dom"/>
</dbReference>
<comment type="cofactor">
    <cofactor evidence="9">
        <name>Ca(2+)</name>
        <dbReference type="ChEBI" id="CHEBI:29108"/>
    </cofactor>
    <text evidence="9">Binds 1 Ca(2+) ion per subunit.</text>
</comment>
<dbReference type="InterPro" id="IPR036852">
    <property type="entry name" value="Peptidase_S8/S53_dom_sf"/>
</dbReference>
<dbReference type="CDD" id="cd04056">
    <property type="entry name" value="Peptidases_S53"/>
    <property type="match status" value="1"/>
</dbReference>
<sequence>MKLLDFATFALAIGVSLASPTSHGHVRHEKRIDMPQWLKRSRVSPDMTLPVRVAIAQKDVHVGHDLLMEISSPKSENYGKYLSAKEVGDMFRPSSKSISYVREWLHNSGIDLDRHSVSAGHSWLKFNATVQELESLLLTEYHVYQHHETREEHIGCNEYHVPHAVQQHIDFITPAVSTVRVSRKSENRIMRRATPSATQNGTDKLPWAGAACHEAVKPECIRSLYDIPISNSSISGNEFGLFEDGDYYDQEDLDLTFAAIAPYIKNGTHPILEGVDGGTAPLPSEGGVESNLDMAVIFPLIHPQDVILFQVDDLKAIETYQGFANTFLDAIDAVSFVNYPDTGPNPPNETWVAPGTWDKPEMCGAYKPTNVISISYGIAEGAYSYFYINRQCQEYMKLGLQGVSIIYASQDSGVASGGCIHPDNVNKTTLAANPGAFSPGWPAACPYVTSVGATKINPGESLSESAASIPGGDFYSGGGFSNHWPAPDYQKATLDSYFTNTPPPYDNLTIYGTPYYNRTGRGYPDVSAVGVNIPVYEAGKPVLEYGTSASAPIFASIINLINEHRIAAGKGPVGFLNPVLYQHPEAFTDILTGNNPGCGTQGFSAVKGWDPVTGLGTPNFLKLLDVFMALP</sequence>
<keyword evidence="6 9" id="KW-0720">Serine protease</keyword>
<feature type="active site" description="Charge relay system" evidence="9">
    <location>
        <position position="289"/>
    </location>
</feature>
<dbReference type="AlphaFoldDB" id="B8M9X4"/>
<dbReference type="GO" id="GO:0006508">
    <property type="term" value="P:proteolysis"/>
    <property type="evidence" value="ECO:0007669"/>
    <property type="project" value="UniProtKB-KW"/>
</dbReference>
<dbReference type="MEROPS" id="S53.007"/>
<evidence type="ECO:0000256" key="8">
    <source>
        <dbReference type="ARBA" id="ARBA00023145"/>
    </source>
</evidence>
<name>B8M9X4_TALSN</name>
<dbReference type="EMBL" id="EQ962655">
    <property type="protein sequence ID" value="EED18126.1"/>
    <property type="molecule type" value="Genomic_DNA"/>
</dbReference>
<evidence type="ECO:0000256" key="9">
    <source>
        <dbReference type="PROSITE-ProRule" id="PRU01032"/>
    </source>
</evidence>
<protein>
    <submittedName>
        <fullName evidence="12">Protease S8 tripeptidyl peptidase I, putative</fullName>
    </submittedName>
</protein>
<dbReference type="GO" id="GO:0005576">
    <property type="term" value="C:extracellular region"/>
    <property type="evidence" value="ECO:0007669"/>
    <property type="project" value="UniProtKB-SubCell"/>
</dbReference>
<feature type="signal peptide" evidence="10">
    <location>
        <begin position="1"/>
        <end position="18"/>
    </location>
</feature>
<keyword evidence="8" id="KW-0865">Zymogen</keyword>
<feature type="binding site" evidence="9">
    <location>
        <position position="589"/>
    </location>
    <ligand>
        <name>Ca(2+)</name>
        <dbReference type="ChEBI" id="CHEBI:29108"/>
    </ligand>
</feature>
<dbReference type="GO" id="GO:0004252">
    <property type="term" value="F:serine-type endopeptidase activity"/>
    <property type="evidence" value="ECO:0007669"/>
    <property type="project" value="UniProtKB-UniRule"/>
</dbReference>
<dbReference type="Proteomes" id="UP000001745">
    <property type="component" value="Unassembled WGS sequence"/>
</dbReference>
<dbReference type="SUPFAM" id="SSF54897">
    <property type="entry name" value="Protease propeptides/inhibitors"/>
    <property type="match status" value="1"/>
</dbReference>
<keyword evidence="2 9" id="KW-0645">Protease</keyword>